<dbReference type="RefSeq" id="WP_205306639.1">
    <property type="nucleotide sequence ID" value="NZ_BAAAVF010000008.1"/>
</dbReference>
<evidence type="ECO:0000313" key="2">
    <source>
        <dbReference type="EMBL" id="MBM7478591.1"/>
    </source>
</evidence>
<protein>
    <submittedName>
        <fullName evidence="2">Membrane protein YdjX (TVP38/TMEM64 family)</fullName>
    </submittedName>
</protein>
<accession>A0ABS2LDV7</accession>
<evidence type="ECO:0000256" key="1">
    <source>
        <dbReference type="SAM" id="Phobius"/>
    </source>
</evidence>
<dbReference type="Proteomes" id="UP000698059">
    <property type="component" value="Unassembled WGS sequence"/>
</dbReference>
<feature type="transmembrane region" description="Helical" evidence="1">
    <location>
        <begin position="12"/>
        <end position="34"/>
    </location>
</feature>
<comment type="caution">
    <text evidence="2">The sequence shown here is derived from an EMBL/GenBank/DDBJ whole genome shotgun (WGS) entry which is preliminary data.</text>
</comment>
<evidence type="ECO:0000313" key="3">
    <source>
        <dbReference type="Proteomes" id="UP000698059"/>
    </source>
</evidence>
<reference evidence="2 3" key="1">
    <citation type="submission" date="2021-01" db="EMBL/GenBank/DDBJ databases">
        <title>Sequencing the genomes of 1000 actinobacteria strains.</title>
        <authorList>
            <person name="Klenk H.-P."/>
        </authorList>
    </citation>
    <scope>NUCLEOTIDE SEQUENCE [LARGE SCALE GENOMIC DNA]</scope>
    <source>
        <strain evidence="2 3">DSM 46000</strain>
    </source>
</reference>
<organism evidence="2 3">
    <name type="scientific">Oerskovia jenensis</name>
    <dbReference type="NCBI Taxonomy" id="162169"/>
    <lineage>
        <taxon>Bacteria</taxon>
        <taxon>Bacillati</taxon>
        <taxon>Actinomycetota</taxon>
        <taxon>Actinomycetes</taxon>
        <taxon>Micrococcales</taxon>
        <taxon>Cellulomonadaceae</taxon>
        <taxon>Oerskovia</taxon>
    </lineage>
</organism>
<feature type="transmembrane region" description="Helical" evidence="1">
    <location>
        <begin position="46"/>
        <end position="74"/>
    </location>
</feature>
<keyword evidence="1" id="KW-1133">Transmembrane helix</keyword>
<sequence>MPTIPHRRALVRALVATAVTLLSLLSYPLVLWWAKHAASQWMWSLGIYASMAVLFLVYVVAPIALVCAIVWYLVAWRRFVVHKRS</sequence>
<proteinExistence type="predicted"/>
<keyword evidence="1" id="KW-0472">Membrane</keyword>
<keyword evidence="3" id="KW-1185">Reference proteome</keyword>
<gene>
    <name evidence="2" type="ORF">JOD49_001511</name>
</gene>
<dbReference type="EMBL" id="JAFBBO010000001">
    <property type="protein sequence ID" value="MBM7478591.1"/>
    <property type="molecule type" value="Genomic_DNA"/>
</dbReference>
<keyword evidence="1" id="KW-0812">Transmembrane</keyword>
<name>A0ABS2LDV7_9CELL</name>